<proteinExistence type="predicted"/>
<evidence type="ECO:0000256" key="2">
    <source>
        <dbReference type="ARBA" id="ARBA00022603"/>
    </source>
</evidence>
<evidence type="ECO:0000256" key="4">
    <source>
        <dbReference type="ARBA" id="ARBA00022691"/>
    </source>
</evidence>
<keyword evidence="6" id="KW-0238">DNA-binding</keyword>
<dbReference type="GO" id="GO:0003677">
    <property type="term" value="F:DNA binding"/>
    <property type="evidence" value="ECO:0007669"/>
    <property type="project" value="UniProtKB-KW"/>
</dbReference>
<keyword evidence="4" id="KW-0949">S-adenosyl-L-methionine</keyword>
<dbReference type="PRINTS" id="PR00507">
    <property type="entry name" value="N12N6MTFRASE"/>
</dbReference>
<accession>A0A0C1UNT9</accession>
<dbReference type="InterPro" id="IPR025931">
    <property type="entry name" value="TaqI_C"/>
</dbReference>
<gene>
    <name evidence="10" type="ORF">QQ91_007630</name>
</gene>
<comment type="catalytic activity">
    <reaction evidence="7">
        <text>a 2'-deoxyadenosine in DNA + S-adenosyl-L-methionine = an N(6)-methyl-2'-deoxyadenosine in DNA + S-adenosyl-L-homocysteine + H(+)</text>
        <dbReference type="Rhea" id="RHEA:15197"/>
        <dbReference type="Rhea" id="RHEA-COMP:12418"/>
        <dbReference type="Rhea" id="RHEA-COMP:12419"/>
        <dbReference type="ChEBI" id="CHEBI:15378"/>
        <dbReference type="ChEBI" id="CHEBI:57856"/>
        <dbReference type="ChEBI" id="CHEBI:59789"/>
        <dbReference type="ChEBI" id="CHEBI:90615"/>
        <dbReference type="ChEBI" id="CHEBI:90616"/>
        <dbReference type="EC" id="2.1.1.72"/>
    </reaction>
</comment>
<protein>
    <recommendedName>
        <fullName evidence="1">site-specific DNA-methyltransferase (adenine-specific)</fullName>
        <ecNumber evidence="1">2.1.1.72</ecNumber>
    </recommendedName>
</protein>
<dbReference type="PANTHER" id="PTHR33841:SF1">
    <property type="entry name" value="DNA METHYLTRANSFERASE A"/>
    <property type="match status" value="1"/>
</dbReference>
<keyword evidence="3" id="KW-0808">Transferase</keyword>
<dbReference type="PROSITE" id="PS00092">
    <property type="entry name" value="N6_MTASE"/>
    <property type="match status" value="1"/>
</dbReference>
<evidence type="ECO:0000256" key="7">
    <source>
        <dbReference type="ARBA" id="ARBA00047942"/>
    </source>
</evidence>
<dbReference type="PANTHER" id="PTHR33841">
    <property type="entry name" value="DNA METHYLTRANSFERASE YEEA-RELATED"/>
    <property type="match status" value="1"/>
</dbReference>
<dbReference type="GO" id="GO:0009007">
    <property type="term" value="F:site-specific DNA-methyltransferase (adenine-specific) activity"/>
    <property type="evidence" value="ECO:0007669"/>
    <property type="project" value="UniProtKB-EC"/>
</dbReference>
<dbReference type="InterPro" id="IPR050953">
    <property type="entry name" value="N4_N6_ade-DNA_methylase"/>
</dbReference>
<dbReference type="SUPFAM" id="SSF53335">
    <property type="entry name" value="S-adenosyl-L-methionine-dependent methyltransferases"/>
    <property type="match status" value="1"/>
</dbReference>
<dbReference type="REBASE" id="108450">
    <property type="entry name" value="Lco141951ORF18855P"/>
</dbReference>
<feature type="domain" description="Type II methyltransferase M.TaqI-like" evidence="8">
    <location>
        <begin position="530"/>
        <end position="692"/>
    </location>
</feature>
<dbReference type="Pfam" id="PF07669">
    <property type="entry name" value="Eco57I"/>
    <property type="match status" value="1"/>
</dbReference>
<dbReference type="InterPro" id="IPR011639">
    <property type="entry name" value="MethylTrfase_TaqI-like_dom"/>
</dbReference>
<dbReference type="AlphaFoldDB" id="A0A0C1UNT9"/>
<evidence type="ECO:0000313" key="10">
    <source>
        <dbReference type="EMBL" id="NEV66986.1"/>
    </source>
</evidence>
<evidence type="ECO:0000256" key="1">
    <source>
        <dbReference type="ARBA" id="ARBA00011900"/>
    </source>
</evidence>
<dbReference type="InterPro" id="IPR002052">
    <property type="entry name" value="DNA_methylase_N6_adenine_CS"/>
</dbReference>
<feature type="domain" description="TaqI-like C-terminal specificity" evidence="9">
    <location>
        <begin position="823"/>
        <end position="967"/>
    </location>
</feature>
<dbReference type="GO" id="GO:0009307">
    <property type="term" value="P:DNA restriction-modification system"/>
    <property type="evidence" value="ECO:0007669"/>
    <property type="project" value="UniProtKB-KW"/>
</dbReference>
<organism evidence="10">
    <name type="scientific">Lyngbya confervoides BDU141951</name>
    <dbReference type="NCBI Taxonomy" id="1574623"/>
    <lineage>
        <taxon>Bacteria</taxon>
        <taxon>Bacillati</taxon>
        <taxon>Cyanobacteriota</taxon>
        <taxon>Cyanophyceae</taxon>
        <taxon>Oscillatoriophycideae</taxon>
        <taxon>Oscillatoriales</taxon>
        <taxon>Microcoleaceae</taxon>
        <taxon>Lyngbya</taxon>
    </lineage>
</organism>
<evidence type="ECO:0000256" key="5">
    <source>
        <dbReference type="ARBA" id="ARBA00022747"/>
    </source>
</evidence>
<evidence type="ECO:0000256" key="6">
    <source>
        <dbReference type="ARBA" id="ARBA00023125"/>
    </source>
</evidence>
<reference evidence="10" key="3">
    <citation type="submission" date="2020-02" db="EMBL/GenBank/DDBJ databases">
        <authorList>
            <person name="Sarangi A.N."/>
            <person name="Ghosh S."/>
            <person name="Mukherjee M."/>
            <person name="Tripathy S."/>
        </authorList>
    </citation>
    <scope>NUCLEOTIDE SEQUENCE</scope>
    <source>
        <strain evidence="10">BDU141951</strain>
    </source>
</reference>
<name>A0A0C1UNT9_9CYAN</name>
<comment type="caution">
    <text evidence="10">The sequence shown here is derived from an EMBL/GenBank/DDBJ whole genome shotgun (WGS) entry which is preliminary data.</text>
</comment>
<keyword evidence="5" id="KW-0680">Restriction system</keyword>
<evidence type="ECO:0000259" key="8">
    <source>
        <dbReference type="Pfam" id="PF07669"/>
    </source>
</evidence>
<reference evidence="10" key="2">
    <citation type="journal article" date="2015" name="Genome Announc.">
        <title>Draft Genome Sequence of Filamentous Marine Cyanobacterium Lyngbya confervoides Strain BDU141951.</title>
        <authorList>
            <person name="Chandrababunaidu M.M."/>
            <person name="Sen D."/>
            <person name="Tripathy S."/>
        </authorList>
    </citation>
    <scope>NUCLEOTIDE SEQUENCE</scope>
    <source>
        <strain evidence="10">BDU141951</strain>
    </source>
</reference>
<dbReference type="InterPro" id="IPR029063">
    <property type="entry name" value="SAM-dependent_MTases_sf"/>
</dbReference>
<dbReference type="EMBL" id="JTHE02000003">
    <property type="protein sequence ID" value="NEV66986.1"/>
    <property type="molecule type" value="Genomic_DNA"/>
</dbReference>
<dbReference type="GO" id="GO:0032259">
    <property type="term" value="P:methylation"/>
    <property type="evidence" value="ECO:0007669"/>
    <property type="project" value="UniProtKB-KW"/>
</dbReference>
<dbReference type="Gene3D" id="3.40.50.150">
    <property type="entry name" value="Vaccinia Virus protein VP39"/>
    <property type="match status" value="1"/>
</dbReference>
<reference evidence="10" key="1">
    <citation type="submission" date="2014-11" db="EMBL/GenBank/DDBJ databases">
        <authorList>
            <person name="Malar M.C."/>
            <person name="Sen D."/>
            <person name="Tripathy S."/>
        </authorList>
    </citation>
    <scope>NUCLEOTIDE SEQUENCE</scope>
    <source>
        <strain evidence="10">BDU141951</strain>
    </source>
</reference>
<dbReference type="Pfam" id="PF12950">
    <property type="entry name" value="TaqI_C"/>
    <property type="match status" value="1"/>
</dbReference>
<sequence length="1106" mass="126560">MTGKAAGALFNQKTVENALKGFTFPPDLADRHQKVQEWITSLKSGRLAKVKEVSLHGPFLNDIFQTVLGYRSIIGGDRWELHAEQTIADGGGSADGAIGLFHAKTEDSGKVKLQGRVVAPIELKGVTNDLDRAVKGRHESAVDQGWRYANYTPDCRWVIVSNYREIRLYQTSKTPAYYERFRLEDLEDLDTFKQFYFLLCRNNFLPASADPKAKSRIDQLLIESANADEDITKALYQDYKKVRLAIAKHFLHMGPADLSERNITLIAAAQKVLDRILFIAFCEDRGLLPEKTLQQAHDHQDPYSPRTIWENFKAVFQAVDKGNSALSIPGYNGGLFAHDPLLDEQLMVSDILCSQLNQLTTYDFESEVSVNILGHIFEQSVSDLEELRAQATHQAYDQKQGRRKTQGVYYTPAFITQYIVGVALGEYLERKKDALWEAMGIDQIRANAVRQRQRAEIQFWERYRDEVLTQTRVIDPACGSGAFLIAAFDFLNRKYEEVNERLAALKTEDESGEFVGQRSLFDLTKTILNQNLYGVDLSPESVEITKLSLWLKTAERGKTLTYLDNNIKVGNSIIADPAFDPAYAFDWEAAFPVVFASGGFDVVIGNPPYVRQELLTPFKPYLQEHYAAYDGVADIYVYFYEKGLNILRPNGILSYIVTNKWLRAGYGEPLRQFFSENSVFEQIIDFGHAPIFEDADVFPCIVSVRKPEAVEAKEIEKPEAAAPVQVCPVPREHLENINLPQYINQEGYEVPWARYGKEEWSLESPAVEQLMDKLKVVGVCLNDFLGTPPLYGLKTGYNKAFLIDQETRDEIVSKDSQSVQIIKPYLRGQDINRWNSEWQKLWMIMTTPDIRIEQYPGVKEHLEQHRERLDSRAGRQEWWQLQSMPAQYKRFEKPKIIYQEIQFHPSYCYDTEGYYTNNKCFILATEELFPLAVLNSPIGWWHNWRYLPHMKDEALTPKGELIENFPIAPPTDEIRAEVEPAVQQLIEFTKANQEATRDILDWLQLEHGIEKPGNKLSDFASLPLDDFLKEVKKRRPKAAGSLGPKPLKELKAAYSDYAHPIQQRRNAGLTLEHRISDLVNQAYGLTPEEIDLMWKTAPPRMPFNRP</sequence>
<keyword evidence="2 10" id="KW-0489">Methyltransferase</keyword>
<dbReference type="EC" id="2.1.1.72" evidence="1"/>
<evidence type="ECO:0000256" key="3">
    <source>
        <dbReference type="ARBA" id="ARBA00022679"/>
    </source>
</evidence>
<evidence type="ECO:0000259" key="9">
    <source>
        <dbReference type="Pfam" id="PF12950"/>
    </source>
</evidence>